<organism evidence="1 2">
    <name type="scientific">Fusobacterium periodonticum</name>
    <dbReference type="NCBI Taxonomy" id="860"/>
    <lineage>
        <taxon>Bacteria</taxon>
        <taxon>Fusobacteriati</taxon>
        <taxon>Fusobacteriota</taxon>
        <taxon>Fusobacteriia</taxon>
        <taxon>Fusobacteriales</taxon>
        <taxon>Fusobacteriaceae</taxon>
        <taxon>Fusobacterium</taxon>
    </lineage>
</organism>
<proteinExistence type="predicted"/>
<protein>
    <submittedName>
        <fullName evidence="1">Uncharacterized protein</fullName>
    </submittedName>
</protein>
<dbReference type="RefSeq" id="WP_008793219.1">
    <property type="nucleotide sequence ID" value="NZ_CABKNO010000001.1"/>
</dbReference>
<evidence type="ECO:0000313" key="2">
    <source>
        <dbReference type="Proteomes" id="UP000241472"/>
    </source>
</evidence>
<dbReference type="KEGG" id="fpei:C4N17_06410"/>
<evidence type="ECO:0000313" key="1">
    <source>
        <dbReference type="EMBL" id="AVQ25360.1"/>
    </source>
</evidence>
<dbReference type="AlphaFoldDB" id="A0AAD0HUP2"/>
<name>A0AAD0HUP2_9FUSO</name>
<dbReference type="Proteomes" id="UP000241472">
    <property type="component" value="Chromosome"/>
</dbReference>
<reference evidence="1 2" key="1">
    <citation type="submission" date="2018-03" db="EMBL/GenBank/DDBJ databases">
        <title>Complete Fusobacterium genomes using hybrid Minion sequencing.</title>
        <authorList>
            <person name="Slade D.J."/>
            <person name="Lahmers K."/>
        </authorList>
    </citation>
    <scope>NUCLEOTIDE SEQUENCE [LARGE SCALE GENOMIC DNA]</scope>
    <source>
        <strain evidence="1 2">2_1_31</strain>
    </source>
</reference>
<accession>A0AAD0HUP2</accession>
<dbReference type="EMBL" id="CP028108">
    <property type="protein sequence ID" value="AVQ25360.1"/>
    <property type="molecule type" value="Genomic_DNA"/>
</dbReference>
<sequence>MINWHSQGSIYGAAAMIHFLDTDEGKEIAKKNLGVIGIKGIAITALGYGKLDKRMKGLDTGAQLYYMRNIGDWVSSIAAQGMPINTNGHKHDNIGYNDDNYELEEGMYKRKIIKIIRNGKEEKMVVPNYNYKIGEMDGKDMRSIIERWEDKRTQEKWDGGK</sequence>
<gene>
    <name evidence="1" type="ORF">C4N17_06410</name>
</gene>